<dbReference type="Pfam" id="PF13622">
    <property type="entry name" value="4HBT_3"/>
    <property type="match status" value="1"/>
</dbReference>
<dbReference type="CDD" id="cd03445">
    <property type="entry name" value="Thioesterase_II_repeat2"/>
    <property type="match status" value="1"/>
</dbReference>
<name>A0A9P7BDF1_9ASCO</name>
<evidence type="ECO:0008006" key="7">
    <source>
        <dbReference type="Google" id="ProtNLM"/>
    </source>
</evidence>
<comment type="caution">
    <text evidence="5">The sequence shown here is derived from an EMBL/GenBank/DDBJ whole genome shotgun (WGS) entry which is preliminary data.</text>
</comment>
<dbReference type="PANTHER" id="PTHR11066">
    <property type="entry name" value="ACYL-COA THIOESTERASE"/>
    <property type="match status" value="1"/>
</dbReference>
<dbReference type="Pfam" id="PF02551">
    <property type="entry name" value="Acyl_CoA_thio"/>
    <property type="match status" value="1"/>
</dbReference>
<dbReference type="GO" id="GO:0006637">
    <property type="term" value="P:acyl-CoA metabolic process"/>
    <property type="evidence" value="ECO:0007669"/>
    <property type="project" value="InterPro"/>
</dbReference>
<dbReference type="InterPro" id="IPR025652">
    <property type="entry name" value="TesB_C"/>
</dbReference>
<keyword evidence="6" id="KW-1185">Reference proteome</keyword>
<evidence type="ECO:0000259" key="3">
    <source>
        <dbReference type="Pfam" id="PF02551"/>
    </source>
</evidence>
<dbReference type="Gene3D" id="2.40.160.210">
    <property type="entry name" value="Acyl-CoA thioesterase, double hotdog domain"/>
    <property type="match status" value="1"/>
</dbReference>
<accession>A0A9P7BDF1</accession>
<feature type="domain" description="Acyl-CoA thioesterase 2 C-terminal" evidence="3">
    <location>
        <begin position="330"/>
        <end position="431"/>
    </location>
</feature>
<organism evidence="5 6">
    <name type="scientific">Pichia californica</name>
    <dbReference type="NCBI Taxonomy" id="460514"/>
    <lineage>
        <taxon>Eukaryota</taxon>
        <taxon>Fungi</taxon>
        <taxon>Dikarya</taxon>
        <taxon>Ascomycota</taxon>
        <taxon>Saccharomycotina</taxon>
        <taxon>Pichiomycetes</taxon>
        <taxon>Pichiales</taxon>
        <taxon>Pichiaceae</taxon>
        <taxon>Pichia</taxon>
    </lineage>
</organism>
<evidence type="ECO:0000259" key="4">
    <source>
        <dbReference type="Pfam" id="PF13622"/>
    </source>
</evidence>
<dbReference type="GO" id="GO:0009062">
    <property type="term" value="P:fatty acid catabolic process"/>
    <property type="evidence" value="ECO:0007669"/>
    <property type="project" value="TreeGrafter"/>
</dbReference>
<dbReference type="InterPro" id="IPR003703">
    <property type="entry name" value="Acyl_CoA_thio"/>
</dbReference>
<dbReference type="AlphaFoldDB" id="A0A9P7BDF1"/>
<evidence type="ECO:0000313" key="6">
    <source>
        <dbReference type="Proteomes" id="UP000697127"/>
    </source>
</evidence>
<feature type="domain" description="Acyl-CoA thioesterase-like N-terminal HotDog" evidence="4">
    <location>
        <begin position="145"/>
        <end position="225"/>
    </location>
</feature>
<evidence type="ECO:0000256" key="2">
    <source>
        <dbReference type="ARBA" id="ARBA00022801"/>
    </source>
</evidence>
<evidence type="ECO:0000256" key="1">
    <source>
        <dbReference type="ARBA" id="ARBA00006538"/>
    </source>
</evidence>
<proteinExistence type="inferred from homology"/>
<comment type="similarity">
    <text evidence="1">Belongs to the C/M/P thioester hydrolase family.</text>
</comment>
<gene>
    <name evidence="5" type="ORF">C6P40_001516</name>
</gene>
<dbReference type="Proteomes" id="UP000697127">
    <property type="component" value="Unassembled WGS sequence"/>
</dbReference>
<evidence type="ECO:0000313" key="5">
    <source>
        <dbReference type="EMBL" id="KAG0688022.1"/>
    </source>
</evidence>
<dbReference type="PANTHER" id="PTHR11066:SF34">
    <property type="entry name" value="ACYL-COENZYME A THIOESTERASE 8"/>
    <property type="match status" value="1"/>
</dbReference>
<dbReference type="OrthoDB" id="68328at2759"/>
<keyword evidence="2" id="KW-0378">Hydrolase</keyword>
<dbReference type="InterPro" id="IPR049449">
    <property type="entry name" value="TesB_ACOT8-like_N"/>
</dbReference>
<sequence length="438" mass="50114">MSCSKHLLLTHKRSLPFSSSLRTTTTRTTISLTKHLLPPSRLKTSPLLRMLSTSSMNNINNNELTTTNLSKLNTNSSYISEEYLNDSSSVSSNTSYEISINDDDYNLNSLNLNLKESSLESLLDLKQISNDTFINKSELFIPYRGRGLFGGTMAAQSVLAALYYSNTLEKSWKPISIHCHFLDAVQPNPTLYYKVINLKDGKNYCTHEVQLYQNDKLVFKSTVSLQAYQLNGSASNLEGQLNHHRNAPIIGKDIKKPSEMLSQEDLFKIWAEKSKNKKHLEYLNGKHCHRDVTASYNREPCIWKLPQDLFDDELITDEERNLAPSARTLRYWVKTKELLKTPSIFNWVAIAYISDYFYLSTNMRLNMRQMFTTKFSVSLDHTIYFNEEIDTSCFFNYNVKNIKAGENRSIMIGEMFSAEGKLAATTVQEGLSVIYTDC</sequence>
<dbReference type="EMBL" id="PUHW01000191">
    <property type="protein sequence ID" value="KAG0688022.1"/>
    <property type="molecule type" value="Genomic_DNA"/>
</dbReference>
<protein>
    <recommendedName>
        <fullName evidence="7">Thioesterase/thiol ester dehydrase-isomerase</fullName>
    </recommendedName>
</protein>
<dbReference type="GO" id="GO:0047617">
    <property type="term" value="F:fatty acyl-CoA hydrolase activity"/>
    <property type="evidence" value="ECO:0007669"/>
    <property type="project" value="InterPro"/>
</dbReference>
<dbReference type="InterPro" id="IPR042171">
    <property type="entry name" value="Acyl-CoA_hotdog"/>
</dbReference>
<dbReference type="CDD" id="cd03444">
    <property type="entry name" value="Thioesterase_II_repeat1"/>
    <property type="match status" value="1"/>
</dbReference>
<dbReference type="SUPFAM" id="SSF54637">
    <property type="entry name" value="Thioesterase/thiol ester dehydrase-isomerase"/>
    <property type="match status" value="2"/>
</dbReference>
<reference evidence="5" key="1">
    <citation type="submission" date="2020-11" db="EMBL/GenBank/DDBJ databases">
        <title>Kefir isolates.</title>
        <authorList>
            <person name="Marcisauskas S."/>
            <person name="Kim Y."/>
            <person name="Blasche S."/>
        </authorList>
    </citation>
    <scope>NUCLEOTIDE SEQUENCE</scope>
    <source>
        <strain evidence="5">Olga-1</strain>
    </source>
</reference>
<dbReference type="GO" id="GO:0005782">
    <property type="term" value="C:peroxisomal matrix"/>
    <property type="evidence" value="ECO:0007669"/>
    <property type="project" value="TreeGrafter"/>
</dbReference>
<dbReference type="InterPro" id="IPR029069">
    <property type="entry name" value="HotDog_dom_sf"/>
</dbReference>